<dbReference type="eggNOG" id="KOG1575">
    <property type="taxonomic scope" value="Eukaryota"/>
</dbReference>
<gene>
    <name evidence="3" type="ORF">SCHCODRAFT_55650</name>
</gene>
<proteinExistence type="predicted"/>
<dbReference type="Gene3D" id="3.20.20.100">
    <property type="entry name" value="NADP-dependent oxidoreductase domain"/>
    <property type="match status" value="1"/>
</dbReference>
<protein>
    <recommendedName>
        <fullName evidence="2">NADP-dependent oxidoreductase domain-containing protein</fullName>
    </recommendedName>
</protein>
<evidence type="ECO:0000256" key="1">
    <source>
        <dbReference type="ARBA" id="ARBA00023002"/>
    </source>
</evidence>
<reference evidence="3 4" key="1">
    <citation type="journal article" date="2010" name="Nat. Biotechnol.">
        <title>Genome sequence of the model mushroom Schizophyllum commune.</title>
        <authorList>
            <person name="Ohm R.A."/>
            <person name="de Jong J.F."/>
            <person name="Lugones L.G."/>
            <person name="Aerts A."/>
            <person name="Kothe E."/>
            <person name="Stajich J.E."/>
            <person name="de Vries R.P."/>
            <person name="Record E."/>
            <person name="Levasseur A."/>
            <person name="Baker S.E."/>
            <person name="Bartholomew K.A."/>
            <person name="Coutinho P.M."/>
            <person name="Erdmann S."/>
            <person name="Fowler T.J."/>
            <person name="Gathman A.C."/>
            <person name="Lombard V."/>
            <person name="Henrissat B."/>
            <person name="Knabe N."/>
            <person name="Kuees U."/>
            <person name="Lilly W.W."/>
            <person name="Lindquist E."/>
            <person name="Lucas S."/>
            <person name="Magnuson J.K."/>
            <person name="Piumi F."/>
            <person name="Raudaskoski M."/>
            <person name="Salamov A."/>
            <person name="Schmutz J."/>
            <person name="Schwarze F.W.M.R."/>
            <person name="vanKuyk P.A."/>
            <person name="Horton J.S."/>
            <person name="Grigoriev I.V."/>
            <person name="Woesten H.A.B."/>
        </authorList>
    </citation>
    <scope>NUCLEOTIDE SEQUENCE [LARGE SCALE GENOMIC DNA]</scope>
    <source>
        <strain evidence="4">H4-8 / FGSC 9210</strain>
    </source>
</reference>
<dbReference type="OMA" id="IDLYQPC"/>
<dbReference type="InParanoid" id="D8Q5Z8"/>
<dbReference type="HOGENOM" id="CLU_023205_2_1_1"/>
<dbReference type="VEuPathDB" id="FungiDB:SCHCODRAFT_02624856"/>
<dbReference type="GO" id="GO:0016491">
    <property type="term" value="F:oxidoreductase activity"/>
    <property type="evidence" value="ECO:0007669"/>
    <property type="project" value="UniProtKB-KW"/>
</dbReference>
<feature type="domain" description="NADP-dependent oxidoreductase" evidence="2">
    <location>
        <begin position="11"/>
        <end position="323"/>
    </location>
</feature>
<dbReference type="STRING" id="578458.D8Q5Z8"/>
<evidence type="ECO:0000259" key="2">
    <source>
        <dbReference type="Pfam" id="PF00248"/>
    </source>
</evidence>
<dbReference type="AlphaFoldDB" id="D8Q5Z8"/>
<keyword evidence="4" id="KW-1185">Reference proteome</keyword>
<accession>D8Q5Z8</accession>
<organism evidence="4">
    <name type="scientific">Schizophyllum commune (strain H4-8 / FGSC 9210)</name>
    <name type="common">Split gill fungus</name>
    <dbReference type="NCBI Taxonomy" id="578458"/>
    <lineage>
        <taxon>Eukaryota</taxon>
        <taxon>Fungi</taxon>
        <taxon>Dikarya</taxon>
        <taxon>Basidiomycota</taxon>
        <taxon>Agaricomycotina</taxon>
        <taxon>Agaricomycetes</taxon>
        <taxon>Agaricomycetidae</taxon>
        <taxon>Agaricales</taxon>
        <taxon>Schizophyllaceae</taxon>
        <taxon>Schizophyllum</taxon>
    </lineage>
</organism>
<evidence type="ECO:0000313" key="4">
    <source>
        <dbReference type="Proteomes" id="UP000007431"/>
    </source>
</evidence>
<dbReference type="InterPro" id="IPR050791">
    <property type="entry name" value="Aldo-Keto_reductase"/>
</dbReference>
<evidence type="ECO:0000313" key="3">
    <source>
        <dbReference type="EMBL" id="EFI97054.1"/>
    </source>
</evidence>
<dbReference type="Proteomes" id="UP000007431">
    <property type="component" value="Unassembled WGS sequence"/>
</dbReference>
<dbReference type="GO" id="GO:0005737">
    <property type="term" value="C:cytoplasm"/>
    <property type="evidence" value="ECO:0007669"/>
    <property type="project" value="TreeGrafter"/>
</dbReference>
<dbReference type="InterPro" id="IPR036812">
    <property type="entry name" value="NAD(P)_OxRdtase_dom_sf"/>
</dbReference>
<sequence length="344" mass="37540">MTKYLGKEVGPIGYGLMSTSLLRPFNHTTEHAIECMKAALEAGANVWNGGVFYGTPEHNSLHIVKAYFTKYPADAPRVVLSIKGCLADPGLPTARPDSSPASIRREVDWCLDILQGTKRIDVFQPARRDKGTPLAVSMRALQALVDEGKIGAIGLSEVNAATIREAAQYARIDGGVEVEYSMWFTEILDNGVAKACAELDIPIIAYSPLGSGFLTGQFQSYADLPKDDFRHLCPRFQEDVFDLNLQLVHTVEAFAARKGATPAQIALAWVAAQSALAWVAAQSGKNGLPTIIPIPGSTNVQRVKENSTLVELTDEEMEEIDAFLRQFEPKGDRVPEHMAQLNWG</sequence>
<dbReference type="Pfam" id="PF00248">
    <property type="entry name" value="Aldo_ket_red"/>
    <property type="match status" value="1"/>
</dbReference>
<dbReference type="EMBL" id="GL377306">
    <property type="protein sequence ID" value="EFI97054.1"/>
    <property type="molecule type" value="Genomic_DNA"/>
</dbReference>
<keyword evidence="1" id="KW-0560">Oxidoreductase</keyword>
<dbReference type="InterPro" id="IPR023210">
    <property type="entry name" value="NADP_OxRdtase_dom"/>
</dbReference>
<dbReference type="PANTHER" id="PTHR43625">
    <property type="entry name" value="AFLATOXIN B1 ALDEHYDE REDUCTASE"/>
    <property type="match status" value="1"/>
</dbReference>
<name>D8Q5Z8_SCHCM</name>
<dbReference type="CDD" id="cd19077">
    <property type="entry name" value="AKR_AKR8A1-2"/>
    <property type="match status" value="1"/>
</dbReference>
<dbReference type="SUPFAM" id="SSF51430">
    <property type="entry name" value="NAD(P)-linked oxidoreductase"/>
    <property type="match status" value="1"/>
</dbReference>
<dbReference type="PANTHER" id="PTHR43625:SF78">
    <property type="entry name" value="PYRIDOXAL REDUCTASE-RELATED"/>
    <property type="match status" value="1"/>
</dbReference>
<dbReference type="FunCoup" id="D8Q5Z8">
    <property type="interactions" value="281"/>
</dbReference>